<dbReference type="AlphaFoldDB" id="A0A7S2YKY3"/>
<reference evidence="2" key="1">
    <citation type="submission" date="2021-01" db="EMBL/GenBank/DDBJ databases">
        <authorList>
            <person name="Corre E."/>
            <person name="Pelletier E."/>
            <person name="Niang G."/>
            <person name="Scheremetjew M."/>
            <person name="Finn R."/>
            <person name="Kale V."/>
            <person name="Holt S."/>
            <person name="Cochrane G."/>
            <person name="Meng A."/>
            <person name="Brown T."/>
            <person name="Cohen L."/>
        </authorList>
    </citation>
    <scope>NUCLEOTIDE SEQUENCE</scope>
    <source>
        <strain evidence="2">CCMP125</strain>
    </source>
</reference>
<feature type="compositionally biased region" description="Basic and acidic residues" evidence="1">
    <location>
        <begin position="608"/>
        <end position="621"/>
    </location>
</feature>
<sequence length="647" mass="73424">MERVEFLLRGLAVQLPGTLAWKQEALQVGYWPAQVEGSPANPPVSPEELQRALNVILPTCVQVLDRLNHEGLAYMKVRAQRLQELYPLYLQEQEAQAQKDMEALWNDDKSATVALPDGRVIQNMGETDEDLSKNVWEQGTAKELEEELNLKDYDAINLAQPGADLIAETLAQNMAAENGQELADSEQVMKDSGFSLDGDGIIPPDYVGGTTHSTTLSSVHQQEQEEQRHRKLQKQEIEFLSFMTDTNGKSLKEGESWSQLSPDQRKVLEFLQLCSPTMSKEEEDKEVEHQKYLQQLEEAREIKANEKIPDPFRVEKTRVNFTPLEAEEEELQKKNLLDLLEQHDDGMTDEERQYETFLNQFASPGATVEMYNLLLDAIAVTTCNIQDPYLLVQHSSILHPRNVEFVFEQVICRHELDGGNGKGYNKTQTRWREPMNHNRYTCPNIVTFNAPLRFCAGLSYHVPPPKEEGSSEKSFFAAMTDYFNPTHLIYNMQRDEALIMAAFTFDKLNQCKLVNWNAASFAYMIQLCGKFLPTPSDMRGNVVLGLFGNAYLEGVVDGFVLRELVKANEPSNGEAFEKYFVKNGIEKDLILGRKDGTAAASGEEGTDEPPRTTKTAREDLARQYGTFPPTWTKEARGRRHLDFDSTY</sequence>
<dbReference type="EMBL" id="HBHT01029904">
    <property type="protein sequence ID" value="CAD9981476.1"/>
    <property type="molecule type" value="Transcribed_RNA"/>
</dbReference>
<accession>A0A7S2YKY3</accession>
<evidence type="ECO:0000313" key="2">
    <source>
        <dbReference type="EMBL" id="CAD9981476.1"/>
    </source>
</evidence>
<organism evidence="2">
    <name type="scientific">Entomoneis paludosa</name>
    <dbReference type="NCBI Taxonomy" id="265537"/>
    <lineage>
        <taxon>Eukaryota</taxon>
        <taxon>Sar</taxon>
        <taxon>Stramenopiles</taxon>
        <taxon>Ochrophyta</taxon>
        <taxon>Bacillariophyta</taxon>
        <taxon>Bacillariophyceae</taxon>
        <taxon>Bacillariophycidae</taxon>
        <taxon>Entomoneidaceae</taxon>
        <taxon>Entomoneis</taxon>
    </lineage>
</organism>
<proteinExistence type="predicted"/>
<feature type="region of interest" description="Disordered" evidence="1">
    <location>
        <begin position="596"/>
        <end position="632"/>
    </location>
</feature>
<name>A0A7S2YKY3_9STRA</name>
<protein>
    <submittedName>
        <fullName evidence="2">Uncharacterized protein</fullName>
    </submittedName>
</protein>
<gene>
    <name evidence="2" type="ORF">APAL1065_LOCUS20070</name>
</gene>
<evidence type="ECO:0000256" key="1">
    <source>
        <dbReference type="SAM" id="MobiDB-lite"/>
    </source>
</evidence>